<reference evidence="1" key="1">
    <citation type="submission" date="2022-05" db="EMBL/GenBank/DDBJ databases">
        <title>Chromosome-level genome of Chaenocephalus aceratus.</title>
        <authorList>
            <person name="Park H."/>
        </authorList>
    </citation>
    <scope>NUCLEOTIDE SEQUENCE</scope>
    <source>
        <strain evidence="1">KU_202001</strain>
    </source>
</reference>
<comment type="caution">
    <text evidence="1">The sequence shown here is derived from an EMBL/GenBank/DDBJ whole genome shotgun (WGS) entry which is preliminary data.</text>
</comment>
<dbReference type="EMBL" id="CM043808">
    <property type="protein sequence ID" value="KAI4801765.1"/>
    <property type="molecule type" value="Genomic_DNA"/>
</dbReference>
<gene>
    <name evidence="1" type="ORF">KUCAC02_019636</name>
</gene>
<dbReference type="Proteomes" id="UP001057452">
    <property type="component" value="Chromosome 24"/>
</dbReference>
<proteinExistence type="predicted"/>
<protein>
    <submittedName>
        <fullName evidence="1">Uncharacterized protein</fullName>
    </submittedName>
</protein>
<sequence length="281" mass="32021">MKREEMETENNMWKLRANRARKILSTFEFGPFYYSIKFGLEFNVGFSAKKNISVDNLRDSHLLEVAKFAIAMNSSKQDFIMEILEHNFDFGLQSEYQRNVFTLEIMNRVRELENCEDAIKFSNEVFELPGRPGMGNVKPQLGNIMKIEEWKYYYEVTCHDQGLCRIGWSTSQAALDLGTDKYEVTCLCNDLGVAFIPQQLKSQPFFASCVLKNAELNFNSGGEDFKNAPKSGFVAMYQAPRSKIYSGSDKVSQVKATSNSPKALIIEPSKELAEQTLNNVI</sequence>
<evidence type="ECO:0000313" key="2">
    <source>
        <dbReference type="Proteomes" id="UP001057452"/>
    </source>
</evidence>
<keyword evidence="2" id="KW-1185">Reference proteome</keyword>
<accession>A0ACB9VPP2</accession>
<name>A0ACB9VPP2_CHAAC</name>
<organism evidence="1 2">
    <name type="scientific">Chaenocephalus aceratus</name>
    <name type="common">Blackfin icefish</name>
    <name type="synonym">Chaenichthys aceratus</name>
    <dbReference type="NCBI Taxonomy" id="36190"/>
    <lineage>
        <taxon>Eukaryota</taxon>
        <taxon>Metazoa</taxon>
        <taxon>Chordata</taxon>
        <taxon>Craniata</taxon>
        <taxon>Vertebrata</taxon>
        <taxon>Euteleostomi</taxon>
        <taxon>Actinopterygii</taxon>
        <taxon>Neopterygii</taxon>
        <taxon>Teleostei</taxon>
        <taxon>Neoteleostei</taxon>
        <taxon>Acanthomorphata</taxon>
        <taxon>Eupercaria</taxon>
        <taxon>Perciformes</taxon>
        <taxon>Notothenioidei</taxon>
        <taxon>Channichthyidae</taxon>
        <taxon>Chaenocephalus</taxon>
    </lineage>
</organism>
<evidence type="ECO:0000313" key="1">
    <source>
        <dbReference type="EMBL" id="KAI4801765.1"/>
    </source>
</evidence>